<proteinExistence type="predicted"/>
<feature type="chain" id="PRO_5001957380" evidence="1">
    <location>
        <begin position="26"/>
        <end position="278"/>
    </location>
</feature>
<dbReference type="SUPFAM" id="SSF53474">
    <property type="entry name" value="alpha/beta-Hydrolases"/>
    <property type="match status" value="1"/>
</dbReference>
<organism evidence="2 3">
    <name type="scientific">Limosilactobacillus mucosae</name>
    <name type="common">Lactobacillus mucosae</name>
    <dbReference type="NCBI Taxonomy" id="97478"/>
    <lineage>
        <taxon>Bacteria</taxon>
        <taxon>Bacillati</taxon>
        <taxon>Bacillota</taxon>
        <taxon>Bacilli</taxon>
        <taxon>Lactobacillales</taxon>
        <taxon>Lactobacillaceae</taxon>
        <taxon>Limosilactobacillus</taxon>
    </lineage>
</organism>
<dbReference type="InterPro" id="IPR029058">
    <property type="entry name" value="AB_hydrolase_fold"/>
</dbReference>
<keyword evidence="1" id="KW-0732">Signal</keyword>
<dbReference type="Proteomes" id="UP000030001">
    <property type="component" value="Unassembled WGS sequence"/>
</dbReference>
<dbReference type="Pfam" id="PF06028">
    <property type="entry name" value="DUF915"/>
    <property type="match status" value="1"/>
</dbReference>
<reference evidence="2 3" key="1">
    <citation type="submission" date="2014-09" db="EMBL/GenBank/DDBJ databases">
        <title>Lactobacillus mucosae CRL573 Genome Sequencing.</title>
        <authorList>
            <person name="Bleckwedel J."/>
            <person name="Teran L.C."/>
            <person name="Bonacina J."/>
            <person name="Saavedra L."/>
            <person name="Mozzi F.B."/>
            <person name="Raya R.R."/>
        </authorList>
    </citation>
    <scope>NUCLEOTIDE SEQUENCE [LARGE SCALE GENOMIC DNA]</scope>
    <source>
        <strain evidence="2 3">CRL573</strain>
    </source>
</reference>
<sequence>MKYKFWLKIMLAVCLMMTMASSAKAAALNSQKYVQSTTPTFFFHGWGSGAHAERHMAQAAIDAGVTKTVIVANIAQNGTVELEGKIPHGAINPIIEVNLIDNENTNYTTDGHYAAAAIQKVCQTYHFKKYQVEAHSMGNMAFLYCLLQNTNNSKFPKLQKEVAMAGTFDGVIGWNQPANLQYNERTGEATPATKSYQKLKKLRHTYPTTARVLNIYGDLGDGTDSQVDNKSSKALKYLVAGRAKSYQEQRITGANAKHELLHRNPQVDAILIKFLWGK</sequence>
<gene>
    <name evidence="2" type="ORF">LX03_01830</name>
</gene>
<accession>A0A099YAQ9</accession>
<evidence type="ECO:0000256" key="1">
    <source>
        <dbReference type="SAM" id="SignalP"/>
    </source>
</evidence>
<dbReference type="GO" id="GO:0016787">
    <property type="term" value="F:hydrolase activity"/>
    <property type="evidence" value="ECO:0007669"/>
    <property type="project" value="UniProtKB-KW"/>
</dbReference>
<evidence type="ECO:0000313" key="2">
    <source>
        <dbReference type="EMBL" id="KGL67394.1"/>
    </source>
</evidence>
<dbReference type="AlphaFoldDB" id="A0A099YAQ9"/>
<dbReference type="Gene3D" id="3.40.50.1820">
    <property type="entry name" value="alpha/beta hydrolase"/>
    <property type="match status" value="1"/>
</dbReference>
<dbReference type="InterPro" id="IPR010315">
    <property type="entry name" value="DUF915_hydro-like"/>
</dbReference>
<dbReference type="EMBL" id="JROC01000023">
    <property type="protein sequence ID" value="KGL67394.1"/>
    <property type="molecule type" value="Genomic_DNA"/>
</dbReference>
<protein>
    <submittedName>
        <fullName evidence="2">Alpha/beta hydrolase</fullName>
    </submittedName>
</protein>
<name>A0A099YAQ9_LIMMU</name>
<comment type="caution">
    <text evidence="2">The sequence shown here is derived from an EMBL/GenBank/DDBJ whole genome shotgun (WGS) entry which is preliminary data.</text>
</comment>
<keyword evidence="2" id="KW-0378">Hydrolase</keyword>
<evidence type="ECO:0000313" key="3">
    <source>
        <dbReference type="Proteomes" id="UP000030001"/>
    </source>
</evidence>
<feature type="signal peptide" evidence="1">
    <location>
        <begin position="1"/>
        <end position="25"/>
    </location>
</feature>